<accession>A0A151A9A4</accession>
<feature type="transmembrane region" description="Helical" evidence="5">
    <location>
        <begin position="203"/>
        <end position="224"/>
    </location>
</feature>
<evidence type="ECO:0000256" key="4">
    <source>
        <dbReference type="ARBA" id="ARBA00023136"/>
    </source>
</evidence>
<reference evidence="6 7" key="1">
    <citation type="submission" date="2016-02" db="EMBL/GenBank/DDBJ databases">
        <title>Genome sequence of Halalkalicoccus paucihalophilus DSM 24557.</title>
        <authorList>
            <person name="Poehlein A."/>
            <person name="Daniel R."/>
        </authorList>
    </citation>
    <scope>NUCLEOTIDE SEQUENCE [LARGE SCALE GENOMIC DNA]</scope>
    <source>
        <strain evidence="6 7">DSM 24557</strain>
    </source>
</reference>
<comment type="subcellular location">
    <subcellularLocation>
        <location evidence="5">Cell membrane</location>
        <topology evidence="5">Multi-pass membrane protein</topology>
    </subcellularLocation>
    <subcellularLocation>
        <location evidence="1">Membrane</location>
        <topology evidence="1">Multi-pass membrane protein</topology>
    </subcellularLocation>
</comment>
<dbReference type="Proteomes" id="UP000075321">
    <property type="component" value="Unassembled WGS sequence"/>
</dbReference>
<dbReference type="RefSeq" id="WP_084383806.1">
    <property type="nucleotide sequence ID" value="NZ_LTAZ01000013.1"/>
</dbReference>
<keyword evidence="5" id="KW-1003">Cell membrane</keyword>
<name>A0A151A9A4_9EURY</name>
<feature type="transmembrane region" description="Helical" evidence="5">
    <location>
        <begin position="293"/>
        <end position="314"/>
    </location>
</feature>
<dbReference type="PANTHER" id="PTHR43483">
    <property type="entry name" value="MEMBRANE TRANSPORTER PROTEIN HI_0806-RELATED"/>
    <property type="match status" value="1"/>
</dbReference>
<dbReference type="InterPro" id="IPR002781">
    <property type="entry name" value="TM_pro_TauE-like"/>
</dbReference>
<gene>
    <name evidence="6" type="ORF">HAPAU_32690</name>
</gene>
<feature type="transmembrane region" description="Helical" evidence="5">
    <location>
        <begin position="40"/>
        <end position="67"/>
    </location>
</feature>
<dbReference type="EMBL" id="LTAZ01000013">
    <property type="protein sequence ID" value="KYH24286.1"/>
    <property type="molecule type" value="Genomic_DNA"/>
</dbReference>
<evidence type="ECO:0000313" key="6">
    <source>
        <dbReference type="EMBL" id="KYH24286.1"/>
    </source>
</evidence>
<feature type="transmembrane region" description="Helical" evidence="5">
    <location>
        <begin position="79"/>
        <end position="102"/>
    </location>
</feature>
<feature type="transmembrane region" description="Helical" evidence="5">
    <location>
        <begin position="109"/>
        <end position="127"/>
    </location>
</feature>
<evidence type="ECO:0000313" key="7">
    <source>
        <dbReference type="Proteomes" id="UP000075321"/>
    </source>
</evidence>
<feature type="transmembrane region" description="Helical" evidence="5">
    <location>
        <begin position="230"/>
        <end position="250"/>
    </location>
</feature>
<feature type="transmembrane region" description="Helical" evidence="5">
    <location>
        <begin position="163"/>
        <end position="191"/>
    </location>
</feature>
<comment type="caution">
    <text evidence="6">The sequence shown here is derived from an EMBL/GenBank/DDBJ whole genome shotgun (WGS) entry which is preliminary data.</text>
</comment>
<dbReference type="PANTHER" id="PTHR43483:SF3">
    <property type="entry name" value="MEMBRANE TRANSPORTER PROTEIN HI_0806-RELATED"/>
    <property type="match status" value="1"/>
</dbReference>
<feature type="transmembrane region" description="Helical" evidence="5">
    <location>
        <begin position="6"/>
        <end position="28"/>
    </location>
</feature>
<keyword evidence="7" id="KW-1185">Reference proteome</keyword>
<comment type="similarity">
    <text evidence="5">Belongs to the 4-toluene sulfonate uptake permease (TSUP) (TC 2.A.102) family.</text>
</comment>
<evidence type="ECO:0000256" key="1">
    <source>
        <dbReference type="ARBA" id="ARBA00004141"/>
    </source>
</evidence>
<evidence type="ECO:0000256" key="2">
    <source>
        <dbReference type="ARBA" id="ARBA00022692"/>
    </source>
</evidence>
<proteinExistence type="inferred from homology"/>
<keyword evidence="2 5" id="KW-0812">Transmembrane</keyword>
<dbReference type="OrthoDB" id="203751at2157"/>
<dbReference type="PATRIC" id="fig|1008153.3.peg.3430"/>
<dbReference type="Pfam" id="PF01925">
    <property type="entry name" value="TauE"/>
    <property type="match status" value="1"/>
</dbReference>
<evidence type="ECO:0000256" key="5">
    <source>
        <dbReference type="RuleBase" id="RU363041"/>
    </source>
</evidence>
<feature type="transmembrane region" description="Helical" evidence="5">
    <location>
        <begin position="262"/>
        <end position="287"/>
    </location>
</feature>
<protein>
    <recommendedName>
        <fullName evidence="5">Probable membrane transporter protein</fullName>
    </recommendedName>
</protein>
<dbReference type="AlphaFoldDB" id="A0A151A9A4"/>
<keyword evidence="3 5" id="KW-1133">Transmembrane helix</keyword>
<keyword evidence="4 5" id="KW-0472">Membrane</keyword>
<organism evidence="6 7">
    <name type="scientific">Halalkalicoccus paucihalophilus</name>
    <dbReference type="NCBI Taxonomy" id="1008153"/>
    <lineage>
        <taxon>Archaea</taxon>
        <taxon>Methanobacteriati</taxon>
        <taxon>Methanobacteriota</taxon>
        <taxon>Stenosarchaea group</taxon>
        <taxon>Halobacteria</taxon>
        <taxon>Halobacteriales</taxon>
        <taxon>Halococcaceae</taxon>
        <taxon>Halalkalicoccus</taxon>
    </lineage>
</organism>
<sequence>MELFGLGIVSIGLFIGFGLLIGILFGFFGMGGSFLVTPALLVLGYSAPVAVGSGLAFVFGTSVIGALRHRDHGQISYTLAAMMILGMTFGIEIGTRIVFLLAELDSADFVISVLYVGLLSAVGLYVLRDTRTDDTAVKTDRVATEVQAIQLPPLVSLPGGGTVSMWIILAVGLGIGILSGSLGVGGGFLLLPVMVYGFGMPAAIAAGTSILQISVSGAFGTFVYAQSNAVNIPVVAALLVGSALGARMGASATLLVDEADMTGYFAVILLAGSIAIASKEVSVAYSVETLETASIVLIFGTTVLVGGSIIRASIDALRKNRERESQPPCWQNRL</sequence>
<evidence type="ECO:0000256" key="3">
    <source>
        <dbReference type="ARBA" id="ARBA00022989"/>
    </source>
</evidence>
<dbReference type="GO" id="GO:0005886">
    <property type="term" value="C:plasma membrane"/>
    <property type="evidence" value="ECO:0007669"/>
    <property type="project" value="UniProtKB-SubCell"/>
</dbReference>